<name>A0A2U1PYF7_ARTAN</name>
<dbReference type="PANTHER" id="PTHR47481">
    <property type="match status" value="1"/>
</dbReference>
<comment type="caution">
    <text evidence="2">The sequence shown here is derived from an EMBL/GenBank/DDBJ whole genome shotgun (WGS) entry which is preliminary data.</text>
</comment>
<dbReference type="PANTHER" id="PTHR47481:SF43">
    <property type="entry name" value="RETROTRANSPOSON COPIA-LIKE N-TERMINAL DOMAIN-CONTAINING PROTEIN"/>
    <property type="match status" value="1"/>
</dbReference>
<evidence type="ECO:0000313" key="3">
    <source>
        <dbReference type="Proteomes" id="UP000245207"/>
    </source>
</evidence>
<dbReference type="EMBL" id="PKPP01000599">
    <property type="protein sequence ID" value="PWA90804.1"/>
    <property type="molecule type" value="Genomic_DNA"/>
</dbReference>
<accession>A0A2U1PYF7</accession>
<dbReference type="OrthoDB" id="1912561at2759"/>
<evidence type="ECO:0000256" key="1">
    <source>
        <dbReference type="SAM" id="MobiDB-lite"/>
    </source>
</evidence>
<protein>
    <submittedName>
        <fullName evidence="2">Gag-polypeptide of LTR copia-type</fullName>
    </submittedName>
</protein>
<sequence>MPTSIVEITTHTHFPIKLTSTNFPVWRKQVLSTLIGLDLDQYVDGKTKPPLKTLEGKENPAYNLWYRQDQILLGALLGSCSDTIQPIVSSAETAHQVFKCLTDSYASVSRSRIISLKSKLAKNPKGAKPMAEFLHEMKGIADELALAQAPIDDEDLIVHILTQLRDDYKHITAAFKVRDTPLTFSDLFAKLIDYERSLQETQPAPNIATVNQTQKQPSRYTGRTGYDSRNHTRSNNFGPRDNKSRTHNSGSNYNSRGFLTTQYYIHTHTPILNF</sequence>
<feature type="region of interest" description="Disordered" evidence="1">
    <location>
        <begin position="203"/>
        <end position="254"/>
    </location>
</feature>
<evidence type="ECO:0000313" key="2">
    <source>
        <dbReference type="EMBL" id="PWA90804.1"/>
    </source>
</evidence>
<gene>
    <name evidence="2" type="ORF">CTI12_AA096430</name>
</gene>
<dbReference type="Proteomes" id="UP000245207">
    <property type="component" value="Unassembled WGS sequence"/>
</dbReference>
<feature type="compositionally biased region" description="Polar residues" evidence="1">
    <location>
        <begin position="203"/>
        <end position="221"/>
    </location>
</feature>
<reference evidence="2 3" key="1">
    <citation type="journal article" date="2018" name="Mol. Plant">
        <title>The genome of Artemisia annua provides insight into the evolution of Asteraceae family and artemisinin biosynthesis.</title>
        <authorList>
            <person name="Shen Q."/>
            <person name="Zhang L."/>
            <person name="Liao Z."/>
            <person name="Wang S."/>
            <person name="Yan T."/>
            <person name="Shi P."/>
            <person name="Liu M."/>
            <person name="Fu X."/>
            <person name="Pan Q."/>
            <person name="Wang Y."/>
            <person name="Lv Z."/>
            <person name="Lu X."/>
            <person name="Zhang F."/>
            <person name="Jiang W."/>
            <person name="Ma Y."/>
            <person name="Chen M."/>
            <person name="Hao X."/>
            <person name="Li L."/>
            <person name="Tang Y."/>
            <person name="Lv G."/>
            <person name="Zhou Y."/>
            <person name="Sun X."/>
            <person name="Brodelius P.E."/>
            <person name="Rose J.K.C."/>
            <person name="Tang K."/>
        </authorList>
    </citation>
    <scope>NUCLEOTIDE SEQUENCE [LARGE SCALE GENOMIC DNA]</scope>
    <source>
        <strain evidence="3">cv. Huhao1</strain>
        <tissue evidence="2">Leaf</tissue>
    </source>
</reference>
<proteinExistence type="predicted"/>
<dbReference type="STRING" id="35608.A0A2U1PYF7"/>
<keyword evidence="3" id="KW-1185">Reference proteome</keyword>
<dbReference type="AlphaFoldDB" id="A0A2U1PYF7"/>
<dbReference type="Pfam" id="PF14223">
    <property type="entry name" value="Retrotran_gag_2"/>
    <property type="match status" value="1"/>
</dbReference>
<organism evidence="2 3">
    <name type="scientific">Artemisia annua</name>
    <name type="common">Sweet wormwood</name>
    <dbReference type="NCBI Taxonomy" id="35608"/>
    <lineage>
        <taxon>Eukaryota</taxon>
        <taxon>Viridiplantae</taxon>
        <taxon>Streptophyta</taxon>
        <taxon>Embryophyta</taxon>
        <taxon>Tracheophyta</taxon>
        <taxon>Spermatophyta</taxon>
        <taxon>Magnoliopsida</taxon>
        <taxon>eudicotyledons</taxon>
        <taxon>Gunneridae</taxon>
        <taxon>Pentapetalae</taxon>
        <taxon>asterids</taxon>
        <taxon>campanulids</taxon>
        <taxon>Asterales</taxon>
        <taxon>Asteraceae</taxon>
        <taxon>Asteroideae</taxon>
        <taxon>Anthemideae</taxon>
        <taxon>Artemisiinae</taxon>
        <taxon>Artemisia</taxon>
    </lineage>
</organism>